<dbReference type="Gene3D" id="3.40.50.150">
    <property type="entry name" value="Vaccinia Virus protein VP39"/>
    <property type="match status" value="1"/>
</dbReference>
<reference evidence="2" key="1">
    <citation type="journal article" date="2020" name="mSystems">
        <title>Genome- and Community-Level Interaction Insights into Carbon Utilization and Element Cycling Functions of Hydrothermarchaeota in Hydrothermal Sediment.</title>
        <authorList>
            <person name="Zhou Z."/>
            <person name="Liu Y."/>
            <person name="Xu W."/>
            <person name="Pan J."/>
            <person name="Luo Z.H."/>
            <person name="Li M."/>
        </authorList>
    </citation>
    <scope>NUCLEOTIDE SEQUENCE [LARGE SCALE GENOMIC DNA]</scope>
    <source>
        <strain evidence="2">SpSt-556</strain>
    </source>
</reference>
<name>A0A7C4PYK9_9CHLR</name>
<keyword evidence="2" id="KW-0489">Methyltransferase</keyword>
<evidence type="ECO:0000259" key="1">
    <source>
        <dbReference type="Pfam" id="PF08241"/>
    </source>
</evidence>
<dbReference type="AlphaFoldDB" id="A0A7C4PYK9"/>
<dbReference type="GO" id="GO:0008757">
    <property type="term" value="F:S-adenosylmethionine-dependent methyltransferase activity"/>
    <property type="evidence" value="ECO:0007669"/>
    <property type="project" value="InterPro"/>
</dbReference>
<keyword evidence="2" id="KW-0808">Transferase</keyword>
<dbReference type="InterPro" id="IPR029063">
    <property type="entry name" value="SAM-dependent_MTases_sf"/>
</dbReference>
<dbReference type="Pfam" id="PF08241">
    <property type="entry name" value="Methyltransf_11"/>
    <property type="match status" value="1"/>
</dbReference>
<dbReference type="CDD" id="cd02440">
    <property type="entry name" value="AdoMet_MTases"/>
    <property type="match status" value="1"/>
</dbReference>
<sequence>MTSQPPICNYEGSDYQQRFWEQGRRAYEDAVEAVALRRLLPGQGHLLLELGAGAGRNTPRYAGFEQVVLLDYSRTQLEQARARLGDRPQYRYVAADIYHLPFVPSLFDGATMIRTLHHMAEPRLALDNVQRVLQNNAVFILEFANKQNLKAILRYWLKKQTWNPFGPEPVEFAPLNFDFHPATIRSWLRQSGFAIERTLTVSHFRFDLLKRILPLPLLVGMDSLAQLTGNWWQLSPSVFVRCHAVKASLPNPVSGFFACPACQTTLEDTPPVITCPNCGRQFPVENQIYDFRLN</sequence>
<dbReference type="SUPFAM" id="SSF53335">
    <property type="entry name" value="S-adenosyl-L-methionine-dependent methyltransferases"/>
    <property type="match status" value="1"/>
</dbReference>
<evidence type="ECO:0000313" key="2">
    <source>
        <dbReference type="EMBL" id="HGS88165.1"/>
    </source>
</evidence>
<organism evidence="2">
    <name type="scientific">Bellilinea caldifistulae</name>
    <dbReference type="NCBI Taxonomy" id="360411"/>
    <lineage>
        <taxon>Bacteria</taxon>
        <taxon>Bacillati</taxon>
        <taxon>Chloroflexota</taxon>
        <taxon>Anaerolineae</taxon>
        <taxon>Anaerolineales</taxon>
        <taxon>Anaerolineaceae</taxon>
        <taxon>Bellilinea</taxon>
    </lineage>
</organism>
<comment type="caution">
    <text evidence="2">The sequence shown here is derived from an EMBL/GenBank/DDBJ whole genome shotgun (WGS) entry which is preliminary data.</text>
</comment>
<accession>A0A7C4PYK9</accession>
<dbReference type="EMBL" id="DSXR01000115">
    <property type="protein sequence ID" value="HGS88165.1"/>
    <property type="molecule type" value="Genomic_DNA"/>
</dbReference>
<proteinExistence type="predicted"/>
<gene>
    <name evidence="2" type="ORF">ENT17_11200</name>
</gene>
<feature type="domain" description="Methyltransferase type 11" evidence="1">
    <location>
        <begin position="48"/>
        <end position="140"/>
    </location>
</feature>
<protein>
    <submittedName>
        <fullName evidence="2">Class I SAM-dependent methyltransferase</fullName>
    </submittedName>
</protein>
<dbReference type="InterPro" id="IPR013216">
    <property type="entry name" value="Methyltransf_11"/>
</dbReference>
<dbReference type="GO" id="GO:0032259">
    <property type="term" value="P:methylation"/>
    <property type="evidence" value="ECO:0007669"/>
    <property type="project" value="UniProtKB-KW"/>
</dbReference>